<dbReference type="EMBL" id="WHVL01000001">
    <property type="protein sequence ID" value="MCB8887666.1"/>
    <property type="molecule type" value="Genomic_DNA"/>
</dbReference>
<proteinExistence type="predicted"/>
<feature type="transmembrane region" description="Helical" evidence="1">
    <location>
        <begin position="67"/>
        <end position="83"/>
    </location>
</feature>
<keyword evidence="1" id="KW-0472">Membrane</keyword>
<name>A0ABS8DMY7_9GAMM</name>
<evidence type="ECO:0000313" key="2">
    <source>
        <dbReference type="EMBL" id="MCB8887666.1"/>
    </source>
</evidence>
<organism evidence="2 3">
    <name type="scientific">Vreelandella malpeensis</name>
    <dbReference type="NCBI Taxonomy" id="1172368"/>
    <lineage>
        <taxon>Bacteria</taxon>
        <taxon>Pseudomonadati</taxon>
        <taxon>Pseudomonadota</taxon>
        <taxon>Gammaproteobacteria</taxon>
        <taxon>Oceanospirillales</taxon>
        <taxon>Halomonadaceae</taxon>
        <taxon>Vreelandella</taxon>
    </lineage>
</organism>
<feature type="transmembrane region" description="Helical" evidence="1">
    <location>
        <begin position="25"/>
        <end position="47"/>
    </location>
</feature>
<feature type="transmembrane region" description="Helical" evidence="1">
    <location>
        <begin position="95"/>
        <end position="116"/>
    </location>
</feature>
<gene>
    <name evidence="2" type="ORF">GEV37_00790</name>
</gene>
<dbReference type="Proteomes" id="UP001319882">
    <property type="component" value="Unassembled WGS sequence"/>
</dbReference>
<reference evidence="2 3" key="1">
    <citation type="journal article" date="2021" name="Sci. Rep.">
        <title>Genome analysis of a halophilic bacterium Halomonas malpeensis YU-PRIM-29(T) reveals its exopolysaccharide and pigment producing capabilities.</title>
        <authorList>
            <person name="Athmika"/>
            <person name="Ghate S.D."/>
            <person name="Arun A.B."/>
            <person name="Rao S.S."/>
            <person name="Kumar S.T.A."/>
            <person name="Kandiyil M.K."/>
            <person name="Saptami K."/>
            <person name="Rekha P.D."/>
        </authorList>
    </citation>
    <scope>NUCLEOTIDE SEQUENCE [LARGE SCALE GENOMIC DNA]</scope>
    <source>
        <strain evidence="3">prim 29</strain>
    </source>
</reference>
<accession>A0ABS8DMY7</accession>
<sequence length="158" mass="17632">MKKLLSRFCEVCEANKRKSHPKTELACRFMLQVIGCGFTVQLCISLISRHFSPTDAMFMEAIKSFDASAYVAIAMVMIGYIKIRKSRSQHLASAALFCLLMALSSQLVTLIPVDIVFGADNNMRQTTIFTPITLMFISLCGITYNLTAMVFQSVDSDH</sequence>
<keyword evidence="1" id="KW-0812">Transmembrane</keyword>
<feature type="transmembrane region" description="Helical" evidence="1">
    <location>
        <begin position="128"/>
        <end position="151"/>
    </location>
</feature>
<dbReference type="RefSeq" id="WP_227388266.1">
    <property type="nucleotide sequence ID" value="NZ_JBHSCJ010000003.1"/>
</dbReference>
<protein>
    <submittedName>
        <fullName evidence="2">Uncharacterized protein</fullName>
    </submittedName>
</protein>
<keyword evidence="1" id="KW-1133">Transmembrane helix</keyword>
<evidence type="ECO:0000313" key="3">
    <source>
        <dbReference type="Proteomes" id="UP001319882"/>
    </source>
</evidence>
<keyword evidence="3" id="KW-1185">Reference proteome</keyword>
<comment type="caution">
    <text evidence="2">The sequence shown here is derived from an EMBL/GenBank/DDBJ whole genome shotgun (WGS) entry which is preliminary data.</text>
</comment>
<evidence type="ECO:0000256" key="1">
    <source>
        <dbReference type="SAM" id="Phobius"/>
    </source>
</evidence>